<proteinExistence type="predicted"/>
<evidence type="ECO:0000313" key="3">
    <source>
        <dbReference type="Proteomes" id="UP000663879"/>
    </source>
</evidence>
<evidence type="ECO:0000256" key="1">
    <source>
        <dbReference type="SAM" id="MobiDB-lite"/>
    </source>
</evidence>
<dbReference type="AlphaFoldDB" id="A0A813XCP2"/>
<name>A0A813XCP2_9BILA</name>
<comment type="caution">
    <text evidence="2">The sequence shown here is derived from an EMBL/GenBank/DDBJ whole genome shotgun (WGS) entry which is preliminary data.</text>
</comment>
<evidence type="ECO:0000313" key="2">
    <source>
        <dbReference type="EMBL" id="CAF0871115.1"/>
    </source>
</evidence>
<sequence>MSIVRQISPSGQDRENAQSNQMKKFDKKSSIFMSFNVGDFLMLKNLRQRVGHVKSFELKFSVLFAIKKVINDFNFEILNPQDNKTKVFNYDSLIKNNISKPDKETLNFSHNVLEDTWTEIERG</sequence>
<dbReference type="EMBL" id="CAJNOC010001515">
    <property type="protein sequence ID" value="CAF0871115.1"/>
    <property type="molecule type" value="Genomic_DNA"/>
</dbReference>
<reference evidence="2" key="1">
    <citation type="submission" date="2021-02" db="EMBL/GenBank/DDBJ databases">
        <authorList>
            <person name="Nowell W R."/>
        </authorList>
    </citation>
    <scope>NUCLEOTIDE SEQUENCE</scope>
    <source>
        <strain evidence="2">Ploen Becks lab</strain>
    </source>
</reference>
<dbReference type="OrthoDB" id="6612741at2759"/>
<accession>A0A813XCP2</accession>
<feature type="region of interest" description="Disordered" evidence="1">
    <location>
        <begin position="1"/>
        <end position="23"/>
    </location>
</feature>
<keyword evidence="3" id="KW-1185">Reference proteome</keyword>
<organism evidence="2 3">
    <name type="scientific">Brachionus calyciflorus</name>
    <dbReference type="NCBI Taxonomy" id="104777"/>
    <lineage>
        <taxon>Eukaryota</taxon>
        <taxon>Metazoa</taxon>
        <taxon>Spiralia</taxon>
        <taxon>Gnathifera</taxon>
        <taxon>Rotifera</taxon>
        <taxon>Eurotatoria</taxon>
        <taxon>Monogononta</taxon>
        <taxon>Pseudotrocha</taxon>
        <taxon>Ploima</taxon>
        <taxon>Brachionidae</taxon>
        <taxon>Brachionus</taxon>
    </lineage>
</organism>
<protein>
    <submittedName>
        <fullName evidence="2">Uncharacterized protein</fullName>
    </submittedName>
</protein>
<feature type="compositionally biased region" description="Polar residues" evidence="1">
    <location>
        <begin position="1"/>
        <end position="22"/>
    </location>
</feature>
<gene>
    <name evidence="2" type="ORF">OXX778_LOCUS9934</name>
</gene>
<dbReference type="Proteomes" id="UP000663879">
    <property type="component" value="Unassembled WGS sequence"/>
</dbReference>